<keyword evidence="2" id="KW-0333">Golgi apparatus</keyword>
<dbReference type="Pfam" id="PF08626">
    <property type="entry name" value="TRAPPC9-Trs120"/>
    <property type="match status" value="1"/>
</dbReference>
<comment type="caution">
    <text evidence="10">The sequence shown here is derived from an EMBL/GenBank/DDBJ whole genome shotgun (WGS) entry which is preliminary data.</text>
</comment>
<protein>
    <submittedName>
        <fullName evidence="10">Uncharacterized protein</fullName>
    </submittedName>
</protein>
<accession>A0A369JJ92</accession>
<evidence type="ECO:0000259" key="9">
    <source>
        <dbReference type="Pfam" id="PF26283"/>
    </source>
</evidence>
<name>A0A369JJ92_HYPMA</name>
<feature type="domain" description="Trs120/TRAPPC9 first Ig-like" evidence="7">
    <location>
        <begin position="693"/>
        <end position="902"/>
    </location>
</feature>
<dbReference type="InterPro" id="IPR019734">
    <property type="entry name" value="TPR_rpt"/>
</dbReference>
<dbReference type="Pfam" id="PF26283">
    <property type="entry name" value="Ig_TRAPPC9-Trs120_4th"/>
    <property type="match status" value="1"/>
</dbReference>
<dbReference type="PANTHER" id="PTHR21512:SF5">
    <property type="entry name" value="TRAFFICKING PROTEIN PARTICLE COMPLEX SUBUNIT 9"/>
    <property type="match status" value="1"/>
</dbReference>
<evidence type="ECO:0000256" key="3">
    <source>
        <dbReference type="PROSITE-ProRule" id="PRU00339"/>
    </source>
</evidence>
<evidence type="ECO:0000313" key="11">
    <source>
        <dbReference type="Proteomes" id="UP000076154"/>
    </source>
</evidence>
<evidence type="ECO:0000313" key="10">
    <source>
        <dbReference type="EMBL" id="RDB21392.1"/>
    </source>
</evidence>
<dbReference type="InterPro" id="IPR058564">
    <property type="entry name" value="TPR_TRAPPC9_Trs120"/>
</dbReference>
<evidence type="ECO:0000259" key="6">
    <source>
        <dbReference type="Pfam" id="PF26251"/>
    </source>
</evidence>
<dbReference type="OrthoDB" id="27962at2759"/>
<dbReference type="Pfam" id="PF26282">
    <property type="entry name" value="Ig_TRAPPC9-Trs120_3rd"/>
    <property type="match status" value="1"/>
</dbReference>
<feature type="region of interest" description="Disordered" evidence="4">
    <location>
        <begin position="250"/>
        <end position="271"/>
    </location>
</feature>
<organism evidence="10 11">
    <name type="scientific">Hypsizygus marmoreus</name>
    <name type="common">White beech mushroom</name>
    <name type="synonym">Agaricus marmoreus</name>
    <dbReference type="NCBI Taxonomy" id="39966"/>
    <lineage>
        <taxon>Eukaryota</taxon>
        <taxon>Fungi</taxon>
        <taxon>Dikarya</taxon>
        <taxon>Basidiomycota</taxon>
        <taxon>Agaricomycotina</taxon>
        <taxon>Agaricomycetes</taxon>
        <taxon>Agaricomycetidae</taxon>
        <taxon>Agaricales</taxon>
        <taxon>Tricholomatineae</taxon>
        <taxon>Lyophyllaceae</taxon>
        <taxon>Hypsizygus</taxon>
    </lineage>
</organism>
<dbReference type="InterPro" id="IPR013935">
    <property type="entry name" value="Trs120_TRAPPC9"/>
</dbReference>
<dbReference type="InterPro" id="IPR058567">
    <property type="entry name" value="Ig_TRAPPC9_Trs120_3rd"/>
</dbReference>
<evidence type="ECO:0000259" key="7">
    <source>
        <dbReference type="Pfam" id="PF26254"/>
    </source>
</evidence>
<feature type="compositionally biased region" description="Polar residues" evidence="4">
    <location>
        <begin position="229"/>
        <end position="238"/>
    </location>
</feature>
<feature type="repeat" description="TPR" evidence="3">
    <location>
        <begin position="283"/>
        <end position="316"/>
    </location>
</feature>
<dbReference type="InterPro" id="IPR058568">
    <property type="entry name" value="Ig_TRAPPC9_Trs120_4th"/>
</dbReference>
<feature type="region of interest" description="Disordered" evidence="4">
    <location>
        <begin position="216"/>
        <end position="238"/>
    </location>
</feature>
<evidence type="ECO:0000256" key="1">
    <source>
        <dbReference type="ARBA" id="ARBA00004555"/>
    </source>
</evidence>
<gene>
    <name evidence="10" type="ORF">Hypma_011623</name>
</gene>
<evidence type="ECO:0000259" key="5">
    <source>
        <dbReference type="Pfam" id="PF08626"/>
    </source>
</evidence>
<dbReference type="Pfam" id="PF26251">
    <property type="entry name" value="TPR_TRAPPC9-Trs120"/>
    <property type="match status" value="1"/>
</dbReference>
<dbReference type="PROSITE" id="PS50005">
    <property type="entry name" value="TPR"/>
    <property type="match status" value="1"/>
</dbReference>
<evidence type="ECO:0000256" key="4">
    <source>
        <dbReference type="SAM" id="MobiDB-lite"/>
    </source>
</evidence>
<evidence type="ECO:0000259" key="8">
    <source>
        <dbReference type="Pfam" id="PF26282"/>
    </source>
</evidence>
<keyword evidence="11" id="KW-1185">Reference proteome</keyword>
<dbReference type="Pfam" id="PF26280">
    <property type="entry name" value="Ig_TRAPPC9-Trs120_2nd"/>
    <property type="match status" value="1"/>
</dbReference>
<feature type="compositionally biased region" description="Polar residues" evidence="4">
    <location>
        <begin position="250"/>
        <end position="266"/>
    </location>
</feature>
<reference evidence="10" key="1">
    <citation type="submission" date="2018-04" db="EMBL/GenBank/DDBJ databases">
        <title>Whole genome sequencing of Hypsizygus marmoreus.</title>
        <authorList>
            <person name="Choi I.-G."/>
            <person name="Min B."/>
            <person name="Kim J.-G."/>
            <person name="Kim S."/>
            <person name="Oh Y.-L."/>
            <person name="Kong W.-S."/>
            <person name="Park H."/>
            <person name="Jeong J."/>
            <person name="Song E.-S."/>
        </authorList>
    </citation>
    <scope>NUCLEOTIDE SEQUENCE [LARGE SCALE GENOMIC DNA]</scope>
    <source>
        <strain evidence="10">51987-8</strain>
    </source>
</reference>
<dbReference type="FunCoup" id="A0A369JJ92">
    <property type="interactions" value="58"/>
</dbReference>
<proteinExistence type="predicted"/>
<dbReference type="Proteomes" id="UP000076154">
    <property type="component" value="Unassembled WGS sequence"/>
</dbReference>
<dbReference type="EMBL" id="LUEZ02000055">
    <property type="protein sequence ID" value="RDB21392.1"/>
    <property type="molecule type" value="Genomic_DNA"/>
</dbReference>
<dbReference type="InParanoid" id="A0A369JJ92"/>
<dbReference type="PANTHER" id="PTHR21512">
    <property type="entry name" value="TRAFFICKING PROTEIN PARTICLE COMPLEX SUBUNIT 9"/>
    <property type="match status" value="1"/>
</dbReference>
<dbReference type="InterPro" id="IPR058563">
    <property type="entry name" value="Trs120_TRAPPC9_N"/>
</dbReference>
<feature type="domain" description="Trs120/TRAPPC9 TPR region" evidence="6">
    <location>
        <begin position="360"/>
        <end position="679"/>
    </location>
</feature>
<feature type="domain" description="Trs120/TRAPPC9 N-terminal" evidence="5">
    <location>
        <begin position="6"/>
        <end position="339"/>
    </location>
</feature>
<dbReference type="Pfam" id="PF26254">
    <property type="entry name" value="Ig_TRAPPC9-Trs120_1st"/>
    <property type="match status" value="1"/>
</dbReference>
<feature type="domain" description="Trs120/TRAPPC9 fourth Ig-like" evidence="9">
    <location>
        <begin position="1250"/>
        <end position="1332"/>
    </location>
</feature>
<feature type="domain" description="Trs120/TRAPPC9 third Ig-like" evidence="8">
    <location>
        <begin position="1054"/>
        <end position="1221"/>
    </location>
</feature>
<comment type="subcellular location">
    <subcellularLocation>
        <location evidence="1">Golgi apparatus</location>
    </subcellularLocation>
</comment>
<dbReference type="GO" id="GO:0005802">
    <property type="term" value="C:trans-Golgi network"/>
    <property type="evidence" value="ECO:0007669"/>
    <property type="project" value="TreeGrafter"/>
</dbReference>
<dbReference type="STRING" id="39966.A0A369JJ92"/>
<dbReference type="InterPro" id="IPR058565">
    <property type="entry name" value="Ig_TRAPPC9_Trs120_1st"/>
</dbReference>
<sequence length="1355" mass="148812">MDTHAFASLAHVRILLMPVGTITPSSFEKYAAEIRSFESIRLGDIPADHKDERARFMPSPLSTGYLQLSFPTHPPPRSHLPLSLLRPSHFPLAVIGVAACGKTDTLSSIFAQFNSALIDIFPSDGIYPLAKNCFVFEESEDTNLNLSDNLPGLVVLPSMMGNKKLYIGTLVADLCSQILAEFGLLVQALESPLGNEYLNSTLLPIIPPLSEIPSPLNGTKRDSLPPLPSINSQPDMSKSGFTLSAAPTMKRTSSTGPGFRQSNPVSQPGRKRLSSIGVASSHARLYKVLGDLFLLAGRAEDALVWYMEALQLFKSSQDSAWHAATLEGMATVSIIEAWSAGNGLQDSTTGSREPWTEVSDRLTQAISLYYKSPTTDGEPNYSLLAYLYCCCVLRHSSLLFSVWSAKGWGPLAFTTMLQPGPTPYLPPTLSSDVSNSWANLERLSSISGIQRSSIANVLAQAHGPWLLHLGARERIAILEATSSLYACLGYRRKEAYILREVLGCILDLMVCGREEDGLSRMSSVPGTAGLGIQAMNSSGLAVGWSGVGIRMSESADGNESILKLLKYVCKVLGINLDAVKLVEVDAEPAPTSSDRVSLVSQEEYDDEVVVASQEPYGWPELQVGVVREAVAVAEALPDFPAVAQFALSALKTLQIVLSPGDQYHLYSTSTRALMTARRRGDTKSVEYWSGRPVVSITIAPMPLVRLPVEKPMSALQTRPSDIAPILTGGTDPFLYNPRKAAAGQGKTLVVQKEILEFVVVLQNPYIFDLELQALSLRQVFSGCSTSGIPFESQPLRVLIPANSFHEVLLSGTALETGVLTIRGCHVQAPGGASREFIMPLSTDEEEERLSRKRSTLACEAGRSKYSGIESFPWAKTNQRASLTSSTVVKRALRFLECKVVPEQPLLRIRRTSVTHGAVMLYNGEMSTIRITLENVSPLPIDFLRLVFDDSTIAPAQQALAEGELSVFDTYETEHSLIQKPVFSWNKEEAKAIPPGQKLTVTVTCIGKVGCTSGTIHFSYAHVYREKRAFDGETEVFHTRQLSYPVMVTVYHMLECHAMDILPFPPFSPDGDDAIDAQVRARRGTLYVDDEGSWCLFSVQVRNTYGLPFDVTFERLQEGVPAATISATVPPGSMTRLVIPIRKFLLSEEQLSQPIPTLSDRQFVVQKSKLSAQEAKAQREFFWYREHLFQCIRGQWRETGGIRSGELSLRQQRMTLPMLETLRMENALVQMSLVSYEGSSSAEKLVSQHEGKFYPHADEFVCLRTKITNLSLSSLVFTMDLEMNPSEHVVHEGMLAELPVGRLESGESREVDISICFLAYGRFEISAEVRAFDSRQLDTRAGIGLLVAVVQGDQVK</sequence>
<evidence type="ECO:0000256" key="2">
    <source>
        <dbReference type="ARBA" id="ARBA00023034"/>
    </source>
</evidence>
<keyword evidence="3" id="KW-0802">TPR repeat</keyword>